<evidence type="ECO:0000313" key="4">
    <source>
        <dbReference type="Proteomes" id="UP000320390"/>
    </source>
</evidence>
<evidence type="ECO:0000313" key="3">
    <source>
        <dbReference type="EMBL" id="QDV07467.1"/>
    </source>
</evidence>
<proteinExistence type="predicted"/>
<dbReference type="Gene3D" id="3.40.50.1820">
    <property type="entry name" value="alpha/beta hydrolase"/>
    <property type="match status" value="1"/>
</dbReference>
<protein>
    <submittedName>
        <fullName evidence="3">Alpha/beta hydrolase family protein</fullName>
    </submittedName>
</protein>
<dbReference type="PANTHER" id="PTHR30383">
    <property type="entry name" value="THIOESTERASE 1/PROTEASE 1/LYSOPHOSPHOLIPASE L1"/>
    <property type="match status" value="1"/>
</dbReference>
<dbReference type="Proteomes" id="UP000320390">
    <property type="component" value="Chromosome"/>
</dbReference>
<keyword evidence="1" id="KW-0732">Signal</keyword>
<name>A0A518ETP4_9BACT</name>
<dbReference type="GO" id="GO:0006508">
    <property type="term" value="P:proteolysis"/>
    <property type="evidence" value="ECO:0007669"/>
    <property type="project" value="InterPro"/>
</dbReference>
<dbReference type="SUPFAM" id="SSF52266">
    <property type="entry name" value="SGNH hydrolase"/>
    <property type="match status" value="1"/>
</dbReference>
<gene>
    <name evidence="3" type="ORF">Poly30_29930</name>
</gene>
<dbReference type="EMBL" id="CP036434">
    <property type="protein sequence ID" value="QDV07467.1"/>
    <property type="molecule type" value="Genomic_DNA"/>
</dbReference>
<dbReference type="PANTHER" id="PTHR30383:SF28">
    <property type="entry name" value="LIPASE_ACYLHYDROLASE"/>
    <property type="match status" value="1"/>
</dbReference>
<dbReference type="GO" id="GO:0004622">
    <property type="term" value="F:phosphatidylcholine lysophospholipase activity"/>
    <property type="evidence" value="ECO:0007669"/>
    <property type="project" value="TreeGrafter"/>
</dbReference>
<keyword evidence="4" id="KW-1185">Reference proteome</keyword>
<dbReference type="InterPro" id="IPR001375">
    <property type="entry name" value="Peptidase_S9_cat"/>
</dbReference>
<dbReference type="AlphaFoldDB" id="A0A518ETP4"/>
<accession>A0A518ETP4</accession>
<feature type="signal peptide" evidence="1">
    <location>
        <begin position="1"/>
        <end position="22"/>
    </location>
</feature>
<reference evidence="3 4" key="1">
    <citation type="submission" date="2019-02" db="EMBL/GenBank/DDBJ databases">
        <title>Deep-cultivation of Planctomycetes and their phenomic and genomic characterization uncovers novel biology.</title>
        <authorList>
            <person name="Wiegand S."/>
            <person name="Jogler M."/>
            <person name="Boedeker C."/>
            <person name="Pinto D."/>
            <person name="Vollmers J."/>
            <person name="Rivas-Marin E."/>
            <person name="Kohn T."/>
            <person name="Peeters S.H."/>
            <person name="Heuer A."/>
            <person name="Rast P."/>
            <person name="Oberbeckmann S."/>
            <person name="Bunk B."/>
            <person name="Jeske O."/>
            <person name="Meyerdierks A."/>
            <person name="Storesund J.E."/>
            <person name="Kallscheuer N."/>
            <person name="Luecker S."/>
            <person name="Lage O.M."/>
            <person name="Pohl T."/>
            <person name="Merkel B.J."/>
            <person name="Hornburger P."/>
            <person name="Mueller R.-W."/>
            <person name="Bruemmer F."/>
            <person name="Labrenz M."/>
            <person name="Spormann A.M."/>
            <person name="Op den Camp H."/>
            <person name="Overmann J."/>
            <person name="Amann R."/>
            <person name="Jetten M.S.M."/>
            <person name="Mascher T."/>
            <person name="Medema M.H."/>
            <person name="Devos D.P."/>
            <person name="Kaster A.-K."/>
            <person name="Ovreas L."/>
            <person name="Rohde M."/>
            <person name="Galperin M.Y."/>
            <person name="Jogler C."/>
        </authorList>
    </citation>
    <scope>NUCLEOTIDE SEQUENCE [LARGE SCALE GENOMIC DNA]</scope>
    <source>
        <strain evidence="3 4">Poly30</strain>
    </source>
</reference>
<dbReference type="Pfam" id="PF00326">
    <property type="entry name" value="Peptidase_S9"/>
    <property type="match status" value="1"/>
</dbReference>
<sequence length="647" mass="69869" precursor="true">MVQLAPALAVLVLSFLSGLAAASAAQNKELPRPGEVFAIDGHTAFVIEPEEAARRPGPMPWVWYAPTLEGLPAEEETWMFDRFLAAGIAVAGIDVGESYGNPEGRAAFQALYESLTTERGLARRPVLLARSRGGLMLYGWAVEHPESVGAVAGIYPVCNLVSYPGLDRAAPAFGMSAEALGAALQDHNPIEKLAALARAGVPVLHIHGDADTVVPLDANSALLAERYATLGGPVEIAVIEGRGHDMWSGWFRSQKLTDFAVAHALANQGLTHHDRLVVRGTLENCRARFEGAKRGRVAFLGGSITHNPGWRDEVCAYLRERFPKTEFDFLAAGNPSMGSTPGAFRFTRDVLSHGPVDLLFQEAAVNDSTNGRSAVEMVRGTEGIVRQALRSNPAMDVVLLHFVDPDKMATYRAGEVPLVIEQHEAVAERYGLSSVNLAWEVTERIDASEFTWEDDFKNLHPSPFGQQLYAASVLRLLSKCWDGESAVPESPTPHGMPAALDPFSYDAARLVPLKEATTRAGFELVPDCDPRQGGIGGGVRDGFVDVPMLVATKPGDQLTLPFEGRAVGLWVAAGPDAGTIEHRIDGGPWRTTDLFTPWSGGLHLPWVHVLEAELDGAAHRLEVRIAATKNERSRGHAVRIARFLVND</sequence>
<dbReference type="GO" id="GO:0008236">
    <property type="term" value="F:serine-type peptidase activity"/>
    <property type="evidence" value="ECO:0007669"/>
    <property type="project" value="InterPro"/>
</dbReference>
<keyword evidence="3" id="KW-0378">Hydrolase</keyword>
<feature type="chain" id="PRO_5021946522" evidence="1">
    <location>
        <begin position="23"/>
        <end position="647"/>
    </location>
</feature>
<dbReference type="OrthoDB" id="234896at2"/>
<dbReference type="Gene3D" id="3.40.50.1110">
    <property type="entry name" value="SGNH hydrolase"/>
    <property type="match status" value="1"/>
</dbReference>
<dbReference type="CDD" id="cd00229">
    <property type="entry name" value="SGNH_hydrolase"/>
    <property type="match status" value="1"/>
</dbReference>
<dbReference type="InterPro" id="IPR051532">
    <property type="entry name" value="Ester_Hydrolysis_Enzymes"/>
</dbReference>
<dbReference type="InterPro" id="IPR036514">
    <property type="entry name" value="SGNH_hydro_sf"/>
</dbReference>
<dbReference type="SUPFAM" id="SSF53474">
    <property type="entry name" value="alpha/beta-Hydrolases"/>
    <property type="match status" value="1"/>
</dbReference>
<evidence type="ECO:0000256" key="1">
    <source>
        <dbReference type="SAM" id="SignalP"/>
    </source>
</evidence>
<dbReference type="InterPro" id="IPR029058">
    <property type="entry name" value="AB_hydrolase_fold"/>
</dbReference>
<organism evidence="3 4">
    <name type="scientific">Saltatorellus ferox</name>
    <dbReference type="NCBI Taxonomy" id="2528018"/>
    <lineage>
        <taxon>Bacteria</taxon>
        <taxon>Pseudomonadati</taxon>
        <taxon>Planctomycetota</taxon>
        <taxon>Planctomycetia</taxon>
        <taxon>Planctomycetia incertae sedis</taxon>
        <taxon>Saltatorellus</taxon>
    </lineage>
</organism>
<evidence type="ECO:0000259" key="2">
    <source>
        <dbReference type="Pfam" id="PF00326"/>
    </source>
</evidence>
<dbReference type="RefSeq" id="WP_145198518.1">
    <property type="nucleotide sequence ID" value="NZ_CP036434.1"/>
</dbReference>
<feature type="domain" description="Peptidase S9 prolyl oligopeptidase catalytic" evidence="2">
    <location>
        <begin position="130"/>
        <end position="249"/>
    </location>
</feature>